<dbReference type="InterPro" id="IPR044730">
    <property type="entry name" value="RNase_H-like_dom_plant"/>
</dbReference>
<dbReference type="GO" id="GO:0004523">
    <property type="term" value="F:RNA-DNA hybrid ribonuclease activity"/>
    <property type="evidence" value="ECO:0007669"/>
    <property type="project" value="InterPro"/>
</dbReference>
<dbReference type="Proteomes" id="UP000585474">
    <property type="component" value="Unassembled WGS sequence"/>
</dbReference>
<dbReference type="AlphaFoldDB" id="A0A7J0DIG1"/>
<evidence type="ECO:0000259" key="1">
    <source>
        <dbReference type="PROSITE" id="PS50879"/>
    </source>
</evidence>
<dbReference type="Pfam" id="PF13456">
    <property type="entry name" value="RVT_3"/>
    <property type="match status" value="1"/>
</dbReference>
<evidence type="ECO:0000313" key="2">
    <source>
        <dbReference type="EMBL" id="GFS35862.1"/>
    </source>
</evidence>
<evidence type="ECO:0000313" key="3">
    <source>
        <dbReference type="Proteomes" id="UP000585474"/>
    </source>
</evidence>
<feature type="domain" description="RNase H type-1" evidence="1">
    <location>
        <begin position="216"/>
        <end position="346"/>
    </location>
</feature>
<comment type="caution">
    <text evidence="2">The sequence shown here is derived from an EMBL/GenBank/DDBJ whole genome shotgun (WGS) entry which is preliminary data.</text>
</comment>
<dbReference type="GO" id="GO:0003676">
    <property type="term" value="F:nucleic acid binding"/>
    <property type="evidence" value="ECO:0007669"/>
    <property type="project" value="InterPro"/>
</dbReference>
<dbReference type="OrthoDB" id="1752183at2759"/>
<gene>
    <name evidence="2" type="ORF">Acr_00g0042560</name>
</gene>
<dbReference type="PANTHER" id="PTHR47723">
    <property type="entry name" value="OS05G0353850 PROTEIN"/>
    <property type="match status" value="1"/>
</dbReference>
<organism evidence="2 3">
    <name type="scientific">Actinidia rufa</name>
    <dbReference type="NCBI Taxonomy" id="165716"/>
    <lineage>
        <taxon>Eukaryota</taxon>
        <taxon>Viridiplantae</taxon>
        <taxon>Streptophyta</taxon>
        <taxon>Embryophyta</taxon>
        <taxon>Tracheophyta</taxon>
        <taxon>Spermatophyta</taxon>
        <taxon>Magnoliopsida</taxon>
        <taxon>eudicotyledons</taxon>
        <taxon>Gunneridae</taxon>
        <taxon>Pentapetalae</taxon>
        <taxon>asterids</taxon>
        <taxon>Ericales</taxon>
        <taxon>Actinidiaceae</taxon>
        <taxon>Actinidia</taxon>
    </lineage>
</organism>
<sequence>MEFMEFNHHFLKANYKVWQPEEELVDHAPTPQSSPVYVHVDVVTCTTHRWINRPFDRGHSHLVGERRDPTVRLSGFIYARAFEYYPKSHAIIAGMLKGLRIDPHFHDAIIGVVFRRGRRLLECESNMGRTVIPLRVEIQIVRAHVRDEEEFARPGMRGKQVFLIPPVHNLLDTLSIGDTDEEEEEEEEEDVRNIKSEEIKGAALRQPRLVKWHFPMAGRVKLNTDACSKGNPGRASFGGVFRDNGGEWVMGFYGRLQDCASLEAELWGIYRGLKLIFGKDLKHVEIETDSEVAMKLLRDGPFRCGTPHRNLIEDCRELMRKTESSIKHTYREGNKVADRLANMGADQDVPMVLLLSPPAQIGDLLAADLVGIAHERP</sequence>
<name>A0A7J0DIG1_9ERIC</name>
<reference evidence="3" key="1">
    <citation type="submission" date="2019-07" db="EMBL/GenBank/DDBJ databases">
        <title>De Novo Assembly of kiwifruit Actinidia rufa.</title>
        <authorList>
            <person name="Sugita-Konishi S."/>
            <person name="Sato K."/>
            <person name="Mori E."/>
            <person name="Abe Y."/>
            <person name="Kisaki G."/>
            <person name="Hamano K."/>
            <person name="Suezawa K."/>
            <person name="Otani M."/>
            <person name="Fukuda T."/>
            <person name="Manabe T."/>
            <person name="Gomi K."/>
            <person name="Tabuchi M."/>
            <person name="Akimitsu K."/>
            <person name="Kataoka I."/>
        </authorList>
    </citation>
    <scope>NUCLEOTIDE SEQUENCE [LARGE SCALE GENOMIC DNA]</scope>
    <source>
        <strain evidence="3">cv. Fuchu</strain>
    </source>
</reference>
<dbReference type="InterPro" id="IPR036397">
    <property type="entry name" value="RNaseH_sf"/>
</dbReference>
<accession>A0A7J0DIG1</accession>
<keyword evidence="3" id="KW-1185">Reference proteome</keyword>
<dbReference type="SUPFAM" id="SSF53098">
    <property type="entry name" value="Ribonuclease H-like"/>
    <property type="match status" value="1"/>
</dbReference>
<dbReference type="Gene3D" id="3.30.420.10">
    <property type="entry name" value="Ribonuclease H-like superfamily/Ribonuclease H"/>
    <property type="match status" value="1"/>
</dbReference>
<dbReference type="InterPro" id="IPR012337">
    <property type="entry name" value="RNaseH-like_sf"/>
</dbReference>
<protein>
    <recommendedName>
        <fullName evidence="1">RNase H type-1 domain-containing protein</fullName>
    </recommendedName>
</protein>
<dbReference type="InterPro" id="IPR002156">
    <property type="entry name" value="RNaseH_domain"/>
</dbReference>
<dbReference type="PANTHER" id="PTHR47723:SF19">
    <property type="entry name" value="POLYNUCLEOTIDYL TRANSFERASE, RIBONUCLEASE H-LIKE SUPERFAMILY PROTEIN"/>
    <property type="match status" value="1"/>
</dbReference>
<dbReference type="PROSITE" id="PS50879">
    <property type="entry name" value="RNASE_H_1"/>
    <property type="match status" value="1"/>
</dbReference>
<proteinExistence type="predicted"/>
<dbReference type="EMBL" id="BJWL01000238">
    <property type="protein sequence ID" value="GFS35862.1"/>
    <property type="molecule type" value="Genomic_DNA"/>
</dbReference>
<dbReference type="InterPro" id="IPR053151">
    <property type="entry name" value="RNase_H-like"/>
</dbReference>
<dbReference type="CDD" id="cd06222">
    <property type="entry name" value="RNase_H_like"/>
    <property type="match status" value="1"/>
</dbReference>